<gene>
    <name evidence="1" type="ORF">BCV30_07890</name>
</gene>
<dbReference type="AlphaFoldDB" id="A0A1B9PSF5"/>
<protein>
    <submittedName>
        <fullName evidence="1">Type III chaperone</fullName>
    </submittedName>
</protein>
<reference evidence="2" key="1">
    <citation type="submission" date="2016-07" db="EMBL/GenBank/DDBJ databases">
        <title>Nontailed viruses are major unrecognized killers of bacteria in the ocean.</title>
        <authorList>
            <person name="Kauffman K."/>
            <person name="Hussain F."/>
            <person name="Yang J."/>
            <person name="Arevalo P."/>
            <person name="Brown J."/>
            <person name="Cutler M."/>
            <person name="Kelly L."/>
            <person name="Polz M.F."/>
        </authorList>
    </citation>
    <scope>NUCLEOTIDE SEQUENCE [LARGE SCALE GENOMIC DNA]</scope>
    <source>
        <strain evidence="2">10N.286.55.C1</strain>
    </source>
</reference>
<name>A0A1B9PSF5_9VIBR</name>
<dbReference type="InterPro" id="IPR010261">
    <property type="entry name" value="Tir_chaperone"/>
</dbReference>
<dbReference type="GO" id="GO:0030254">
    <property type="term" value="P:protein secretion by the type III secretion system"/>
    <property type="evidence" value="ECO:0007669"/>
    <property type="project" value="InterPro"/>
</dbReference>
<dbReference type="Proteomes" id="UP000235778">
    <property type="component" value="Unassembled WGS sequence"/>
</dbReference>
<dbReference type="Gene3D" id="3.30.1460.10">
    <property type="match status" value="1"/>
</dbReference>
<evidence type="ECO:0000313" key="1">
    <source>
        <dbReference type="EMBL" id="PME64502.1"/>
    </source>
</evidence>
<sequence length="145" mass="16453">MVNGFISTLLNDFAKRCQMETLEFDEEGCCQLIIDNEVAITLRSNGEKLTLVGLISGEKPHSDIYFQHMKAALTKDEPYVCWDEDAGYIGFIHIHQTMLTEAYFETSIAQFVDWLKQAATPQEPAVQEQKQTQTVNAAQFTTLRV</sequence>
<evidence type="ECO:0000313" key="2">
    <source>
        <dbReference type="Proteomes" id="UP000235778"/>
    </source>
</evidence>
<accession>A0A1B9PSF5</accession>
<dbReference type="SUPFAM" id="SSF69635">
    <property type="entry name" value="Type III secretory system chaperone-like"/>
    <property type="match status" value="1"/>
</dbReference>
<proteinExistence type="predicted"/>
<organism evidence="1 2">
    <name type="scientific">Vibrio lentus</name>
    <dbReference type="NCBI Taxonomy" id="136468"/>
    <lineage>
        <taxon>Bacteria</taxon>
        <taxon>Pseudomonadati</taxon>
        <taxon>Pseudomonadota</taxon>
        <taxon>Gammaproteobacteria</taxon>
        <taxon>Vibrionales</taxon>
        <taxon>Vibrionaceae</taxon>
        <taxon>Vibrio</taxon>
    </lineage>
</organism>
<dbReference type="Pfam" id="PF05932">
    <property type="entry name" value="CesT"/>
    <property type="match status" value="1"/>
</dbReference>
<dbReference type="RefSeq" id="WP_029225948.1">
    <property type="nucleotide sequence ID" value="NZ_MAKA01000340.1"/>
</dbReference>
<dbReference type="EMBL" id="MCSI01000118">
    <property type="protein sequence ID" value="PME64502.1"/>
    <property type="molecule type" value="Genomic_DNA"/>
</dbReference>
<comment type="caution">
    <text evidence="1">The sequence shown here is derived from an EMBL/GenBank/DDBJ whole genome shotgun (WGS) entry which is preliminary data.</text>
</comment>